<comment type="caution">
    <text evidence="1">The sequence shown here is derived from an EMBL/GenBank/DDBJ whole genome shotgun (WGS) entry which is preliminary data.</text>
</comment>
<gene>
    <name evidence="1" type="ORF">LCGC14_0393180</name>
</gene>
<protein>
    <submittedName>
        <fullName evidence="1">Uncharacterized protein</fullName>
    </submittedName>
</protein>
<accession>A0A0F9TH39</accession>
<name>A0A0F9TH39_9ZZZZ</name>
<sequence length="66" mass="7632">MKEIKILIQQLRNYPNNLFVHPADYTNDELEDEELAGKIGLDIVDKDGNWQGFIRTGINDRTVITE</sequence>
<dbReference type="AlphaFoldDB" id="A0A0F9TH39"/>
<reference evidence="1" key="1">
    <citation type="journal article" date="2015" name="Nature">
        <title>Complex archaea that bridge the gap between prokaryotes and eukaryotes.</title>
        <authorList>
            <person name="Spang A."/>
            <person name="Saw J.H."/>
            <person name="Jorgensen S.L."/>
            <person name="Zaremba-Niedzwiedzka K."/>
            <person name="Martijn J."/>
            <person name="Lind A.E."/>
            <person name="van Eijk R."/>
            <person name="Schleper C."/>
            <person name="Guy L."/>
            <person name="Ettema T.J."/>
        </authorList>
    </citation>
    <scope>NUCLEOTIDE SEQUENCE</scope>
</reference>
<proteinExistence type="predicted"/>
<dbReference type="EMBL" id="LAZR01000330">
    <property type="protein sequence ID" value="KKN74232.1"/>
    <property type="molecule type" value="Genomic_DNA"/>
</dbReference>
<evidence type="ECO:0000313" key="1">
    <source>
        <dbReference type="EMBL" id="KKN74232.1"/>
    </source>
</evidence>
<organism evidence="1">
    <name type="scientific">marine sediment metagenome</name>
    <dbReference type="NCBI Taxonomy" id="412755"/>
    <lineage>
        <taxon>unclassified sequences</taxon>
        <taxon>metagenomes</taxon>
        <taxon>ecological metagenomes</taxon>
    </lineage>
</organism>